<reference evidence="2" key="1">
    <citation type="journal article" date="1997" name="Nucleic Acids Res.">
        <title>tRNAscan-SE: a program for improved detection of transfer RNA genes in genomic sequence.</title>
        <authorList>
            <person name="Lowe T.M."/>
            <person name="Eddy S.R."/>
        </authorList>
    </citation>
    <scope>NUCLEOTIDE SEQUENCE [LARGE SCALE GENOMIC DNA]</scope>
    <source>
        <strain evidence="2">r\B97-61/B2</strain>
    </source>
</reference>
<evidence type="ECO:0000313" key="2">
    <source>
        <dbReference type="Proteomes" id="UP000694886"/>
    </source>
</evidence>
<feature type="compositionally biased region" description="Polar residues" evidence="1">
    <location>
        <begin position="1"/>
        <end position="20"/>
    </location>
</feature>
<dbReference type="GeneID" id="108660992"/>
<protein>
    <submittedName>
        <fullName evidence="3">Uncharacterized protein LOC108660992 isoform X2</fullName>
    </submittedName>
</protein>
<sequence>MASESDNQAPTPSDAATQSAPPIGMPSSSPTLTTQQTIISTNENDAVNSKKRKALPPRLEVWKHFTRFVNDQGSAITGPIGKKCANLWPRIASVANAIV</sequence>
<dbReference type="Gramene" id="Tc01v2_t016850.2">
    <property type="protein sequence ID" value="Tc01v2_p016850.2"/>
    <property type="gene ID" value="Tc01v2_g016850"/>
</dbReference>
<evidence type="ECO:0000256" key="1">
    <source>
        <dbReference type="SAM" id="MobiDB-lite"/>
    </source>
</evidence>
<evidence type="ECO:0000313" key="3">
    <source>
        <dbReference type="RefSeq" id="XP_017971992.1"/>
    </source>
</evidence>
<dbReference type="RefSeq" id="XP_017971992.1">
    <property type="nucleotide sequence ID" value="XM_018116503.1"/>
</dbReference>
<accession>A0AB32VXP1</accession>
<dbReference type="Proteomes" id="UP000694886">
    <property type="component" value="Chromosome 1"/>
</dbReference>
<name>A0AB32VXP1_THECC</name>
<feature type="region of interest" description="Disordered" evidence="1">
    <location>
        <begin position="1"/>
        <end position="35"/>
    </location>
</feature>
<proteinExistence type="predicted"/>
<dbReference type="AlphaFoldDB" id="A0AB32VXP1"/>
<organism evidence="2 3">
    <name type="scientific">Theobroma cacao</name>
    <name type="common">Cacao</name>
    <name type="synonym">Cocoa</name>
    <dbReference type="NCBI Taxonomy" id="3641"/>
    <lineage>
        <taxon>Eukaryota</taxon>
        <taxon>Viridiplantae</taxon>
        <taxon>Streptophyta</taxon>
        <taxon>Embryophyta</taxon>
        <taxon>Tracheophyta</taxon>
        <taxon>Spermatophyta</taxon>
        <taxon>Magnoliopsida</taxon>
        <taxon>eudicotyledons</taxon>
        <taxon>Gunneridae</taxon>
        <taxon>Pentapetalae</taxon>
        <taxon>rosids</taxon>
        <taxon>malvids</taxon>
        <taxon>Malvales</taxon>
        <taxon>Malvaceae</taxon>
        <taxon>Byttnerioideae</taxon>
        <taxon>Theobroma</taxon>
    </lineage>
</organism>
<feature type="compositionally biased region" description="Low complexity" evidence="1">
    <location>
        <begin position="26"/>
        <end position="35"/>
    </location>
</feature>
<reference evidence="3" key="2">
    <citation type="submission" date="2025-08" db="UniProtKB">
        <authorList>
            <consortium name="RefSeq"/>
        </authorList>
    </citation>
    <scope>IDENTIFICATION</scope>
</reference>
<gene>
    <name evidence="3" type="primary">LOC108660992</name>
</gene>